<dbReference type="AlphaFoldDB" id="A0A5C5YZB3"/>
<dbReference type="EC" id="3.4.21.89" evidence="2"/>
<dbReference type="GO" id="GO:0016020">
    <property type="term" value="C:membrane"/>
    <property type="evidence" value="ECO:0007669"/>
    <property type="project" value="UniProtKB-SubCell"/>
</dbReference>
<reference evidence="4 5" key="1">
    <citation type="submission" date="2019-02" db="EMBL/GenBank/DDBJ databases">
        <title>Deep-cultivation of Planctomycetes and their phenomic and genomic characterization uncovers novel biology.</title>
        <authorList>
            <person name="Wiegand S."/>
            <person name="Jogler M."/>
            <person name="Boedeker C."/>
            <person name="Pinto D."/>
            <person name="Vollmers J."/>
            <person name="Rivas-Marin E."/>
            <person name="Kohn T."/>
            <person name="Peeters S.H."/>
            <person name="Heuer A."/>
            <person name="Rast P."/>
            <person name="Oberbeckmann S."/>
            <person name="Bunk B."/>
            <person name="Jeske O."/>
            <person name="Meyerdierks A."/>
            <person name="Storesund J.E."/>
            <person name="Kallscheuer N."/>
            <person name="Luecker S."/>
            <person name="Lage O.M."/>
            <person name="Pohl T."/>
            <person name="Merkel B.J."/>
            <person name="Hornburger P."/>
            <person name="Mueller R.-W."/>
            <person name="Bruemmer F."/>
            <person name="Labrenz M."/>
            <person name="Spormann A.M."/>
            <person name="Op Den Camp H."/>
            <person name="Overmann J."/>
            <person name="Amann R."/>
            <person name="Jetten M.S.M."/>
            <person name="Mascher T."/>
            <person name="Medema M.H."/>
            <person name="Devos D.P."/>
            <person name="Kaster A.-K."/>
            <person name="Ovreas L."/>
            <person name="Rohde M."/>
            <person name="Galperin M.Y."/>
            <person name="Jogler C."/>
        </authorList>
    </citation>
    <scope>NUCLEOTIDE SEQUENCE [LARGE SCALE GENOMIC DNA]</scope>
    <source>
        <strain evidence="4 5">CA13</strain>
    </source>
</reference>
<dbReference type="PRINTS" id="PR00727">
    <property type="entry name" value="LEADERPTASE"/>
</dbReference>
<comment type="caution">
    <text evidence="4">The sequence shown here is derived from an EMBL/GenBank/DDBJ whole genome shotgun (WGS) entry which is preliminary data.</text>
</comment>
<keyword evidence="2" id="KW-0472">Membrane</keyword>
<protein>
    <recommendedName>
        <fullName evidence="1 2">Signal peptidase I</fullName>
        <ecNumber evidence="2">3.4.21.89</ecNumber>
    </recommendedName>
</protein>
<dbReference type="Proteomes" id="UP000315010">
    <property type="component" value="Unassembled WGS sequence"/>
</dbReference>
<dbReference type="Pfam" id="PF10502">
    <property type="entry name" value="Peptidase_S26"/>
    <property type="match status" value="1"/>
</dbReference>
<feature type="transmembrane region" description="Helical" evidence="2">
    <location>
        <begin position="164"/>
        <end position="182"/>
    </location>
</feature>
<dbReference type="GO" id="GO:0009003">
    <property type="term" value="F:signal peptidase activity"/>
    <property type="evidence" value="ECO:0007669"/>
    <property type="project" value="UniProtKB-EC"/>
</dbReference>
<dbReference type="GO" id="GO:0006465">
    <property type="term" value="P:signal peptide processing"/>
    <property type="evidence" value="ECO:0007669"/>
    <property type="project" value="InterPro"/>
</dbReference>
<keyword evidence="2 4" id="KW-0378">Hydrolase</keyword>
<dbReference type="NCBIfam" id="TIGR02227">
    <property type="entry name" value="sigpep_I_bact"/>
    <property type="match status" value="1"/>
</dbReference>
<evidence type="ECO:0000313" key="4">
    <source>
        <dbReference type="EMBL" id="TWT79753.1"/>
    </source>
</evidence>
<evidence type="ECO:0000313" key="5">
    <source>
        <dbReference type="Proteomes" id="UP000315010"/>
    </source>
</evidence>
<gene>
    <name evidence="4" type="primary">sipP</name>
    <name evidence="4" type="ORF">CA13_11600</name>
</gene>
<evidence type="ECO:0000256" key="2">
    <source>
        <dbReference type="RuleBase" id="RU362042"/>
    </source>
</evidence>
<evidence type="ECO:0000256" key="1">
    <source>
        <dbReference type="ARBA" id="ARBA00019232"/>
    </source>
</evidence>
<comment type="catalytic activity">
    <reaction evidence="2">
        <text>Cleavage of hydrophobic, N-terminal signal or leader sequences from secreted and periplasmic proteins.</text>
        <dbReference type="EC" id="3.4.21.89"/>
    </reaction>
</comment>
<comment type="caution">
    <text evidence="2">Lacks conserved residue(s) required for the propagation of feature annotation.</text>
</comment>
<dbReference type="InterPro" id="IPR019533">
    <property type="entry name" value="Peptidase_S26"/>
</dbReference>
<dbReference type="SUPFAM" id="SSF51306">
    <property type="entry name" value="LexA/Signal peptidase"/>
    <property type="match status" value="1"/>
</dbReference>
<dbReference type="InterPro" id="IPR000223">
    <property type="entry name" value="Pept_S26A_signal_pept_1"/>
</dbReference>
<dbReference type="CDD" id="cd06530">
    <property type="entry name" value="S26_SPase_I"/>
    <property type="match status" value="1"/>
</dbReference>
<keyword evidence="2" id="KW-0812">Transmembrane</keyword>
<evidence type="ECO:0000259" key="3">
    <source>
        <dbReference type="Pfam" id="PF10502"/>
    </source>
</evidence>
<keyword evidence="2" id="KW-1133">Transmembrane helix</keyword>
<dbReference type="Gene3D" id="2.10.109.10">
    <property type="entry name" value="Umud Fragment, subunit A"/>
    <property type="match status" value="1"/>
</dbReference>
<comment type="similarity">
    <text evidence="2">Belongs to the peptidase S26 family.</text>
</comment>
<sequence length="359" mass="39906">MCLADATPWEFGYTNDGPVTKTATTLAEIEEQTKQRVEPDYSKQTIANGSMSIRTRSTKSLLHQNMSEQQSTPRRPWVAALLSLLGGPLGQLYCGRGVRFFVLAFITLLLFPLLSALAVSPSDGRVAFVVLMIAAVCYPILLIVDAVRIARSTVTTQLKWFQRWWIYPLVFVVYLTAIEGVSRFTRTYVAESFVVPSRPMSPTIMAGDRIFVTKMAGGSDAIDYGDVVVFHSRGPGSPLYVMRVIALGGDTIEIVDEKVILNGVAISDPNANFEGELPEFEDLANMATTSVPRDCFFVLGDSRRRSMDSRFLGPISKTDYRGTAVRVFWSRPRTIKDPRNLDDVNVGPVAWERIGMMIR</sequence>
<feature type="transmembrane region" description="Helical" evidence="2">
    <location>
        <begin position="126"/>
        <end position="144"/>
    </location>
</feature>
<proteinExistence type="inferred from homology"/>
<dbReference type="PANTHER" id="PTHR43390">
    <property type="entry name" value="SIGNAL PEPTIDASE I"/>
    <property type="match status" value="1"/>
</dbReference>
<dbReference type="PANTHER" id="PTHR43390:SF14">
    <property type="entry name" value="SIGNAL PEPTIDASE I"/>
    <property type="match status" value="1"/>
</dbReference>
<organism evidence="4 5">
    <name type="scientific">Novipirellula herctigrandis</name>
    <dbReference type="NCBI Taxonomy" id="2527986"/>
    <lineage>
        <taxon>Bacteria</taxon>
        <taxon>Pseudomonadati</taxon>
        <taxon>Planctomycetota</taxon>
        <taxon>Planctomycetia</taxon>
        <taxon>Pirellulales</taxon>
        <taxon>Pirellulaceae</taxon>
        <taxon>Novipirellula</taxon>
    </lineage>
</organism>
<comment type="subcellular location">
    <subcellularLocation>
        <location evidence="2">Membrane</location>
        <topology evidence="2">Single-pass type II membrane protein</topology>
    </subcellularLocation>
</comment>
<dbReference type="GO" id="GO:0004252">
    <property type="term" value="F:serine-type endopeptidase activity"/>
    <property type="evidence" value="ECO:0007669"/>
    <property type="project" value="InterPro"/>
</dbReference>
<accession>A0A5C5YZB3</accession>
<feature type="domain" description="Peptidase S26" evidence="3">
    <location>
        <begin position="177"/>
        <end position="329"/>
    </location>
</feature>
<feature type="transmembrane region" description="Helical" evidence="2">
    <location>
        <begin position="99"/>
        <end position="119"/>
    </location>
</feature>
<name>A0A5C5YZB3_9BACT</name>
<keyword evidence="5" id="KW-1185">Reference proteome</keyword>
<dbReference type="InterPro" id="IPR036286">
    <property type="entry name" value="LexA/Signal_pep-like_sf"/>
</dbReference>
<keyword evidence="2" id="KW-0645">Protease</keyword>
<dbReference type="EMBL" id="SJPJ01000001">
    <property type="protein sequence ID" value="TWT79753.1"/>
    <property type="molecule type" value="Genomic_DNA"/>
</dbReference>